<proteinExistence type="predicted"/>
<keyword evidence="2" id="KW-1185">Reference proteome</keyword>
<dbReference type="Proteomes" id="UP000314294">
    <property type="component" value="Unassembled WGS sequence"/>
</dbReference>
<reference evidence="1 2" key="1">
    <citation type="submission" date="2019-03" db="EMBL/GenBank/DDBJ databases">
        <title>First draft genome of Liparis tanakae, snailfish: a comprehensive survey of snailfish specific genes.</title>
        <authorList>
            <person name="Kim W."/>
            <person name="Song I."/>
            <person name="Jeong J.-H."/>
            <person name="Kim D."/>
            <person name="Kim S."/>
            <person name="Ryu S."/>
            <person name="Song J.Y."/>
            <person name="Lee S.K."/>
        </authorList>
    </citation>
    <scope>NUCLEOTIDE SEQUENCE [LARGE SCALE GENOMIC DNA]</scope>
    <source>
        <tissue evidence="1">Muscle</tissue>
    </source>
</reference>
<organism evidence="1 2">
    <name type="scientific">Liparis tanakae</name>
    <name type="common">Tanaka's snailfish</name>
    <dbReference type="NCBI Taxonomy" id="230148"/>
    <lineage>
        <taxon>Eukaryota</taxon>
        <taxon>Metazoa</taxon>
        <taxon>Chordata</taxon>
        <taxon>Craniata</taxon>
        <taxon>Vertebrata</taxon>
        <taxon>Euteleostomi</taxon>
        <taxon>Actinopterygii</taxon>
        <taxon>Neopterygii</taxon>
        <taxon>Teleostei</taxon>
        <taxon>Neoteleostei</taxon>
        <taxon>Acanthomorphata</taxon>
        <taxon>Eupercaria</taxon>
        <taxon>Perciformes</taxon>
        <taxon>Cottioidei</taxon>
        <taxon>Cottales</taxon>
        <taxon>Liparidae</taxon>
        <taxon>Liparis</taxon>
    </lineage>
</organism>
<dbReference type="EMBL" id="SRLO01000012">
    <property type="protein sequence ID" value="TNN86965.1"/>
    <property type="molecule type" value="Genomic_DNA"/>
</dbReference>
<sequence>MEPGAVAFGECYKCPPHAAELESQQLYSYPLKFSSILSESIVVPLLHAKLTPQVLLYLLTDTCSPETIPPPAAGMAACSGGIT</sequence>
<protein>
    <submittedName>
        <fullName evidence="1">Uncharacterized protein</fullName>
    </submittedName>
</protein>
<dbReference type="AlphaFoldDB" id="A0A4Z2J9D7"/>
<evidence type="ECO:0000313" key="2">
    <source>
        <dbReference type="Proteomes" id="UP000314294"/>
    </source>
</evidence>
<accession>A0A4Z2J9D7</accession>
<comment type="caution">
    <text evidence="1">The sequence shown here is derived from an EMBL/GenBank/DDBJ whole genome shotgun (WGS) entry which is preliminary data.</text>
</comment>
<gene>
    <name evidence="1" type="ORF">EYF80_002720</name>
</gene>
<evidence type="ECO:0000313" key="1">
    <source>
        <dbReference type="EMBL" id="TNN86965.1"/>
    </source>
</evidence>
<name>A0A4Z2J9D7_9TELE</name>